<feature type="compositionally biased region" description="Low complexity" evidence="1">
    <location>
        <begin position="154"/>
        <end position="165"/>
    </location>
</feature>
<organism evidence="2 3">
    <name type="scientific">Xanthoceras sorbifolium</name>
    <dbReference type="NCBI Taxonomy" id="99658"/>
    <lineage>
        <taxon>Eukaryota</taxon>
        <taxon>Viridiplantae</taxon>
        <taxon>Streptophyta</taxon>
        <taxon>Embryophyta</taxon>
        <taxon>Tracheophyta</taxon>
        <taxon>Spermatophyta</taxon>
        <taxon>Magnoliopsida</taxon>
        <taxon>eudicotyledons</taxon>
        <taxon>Gunneridae</taxon>
        <taxon>Pentapetalae</taxon>
        <taxon>rosids</taxon>
        <taxon>malvids</taxon>
        <taxon>Sapindales</taxon>
        <taxon>Sapindaceae</taxon>
        <taxon>Xanthoceroideae</taxon>
        <taxon>Xanthoceras</taxon>
    </lineage>
</organism>
<protein>
    <submittedName>
        <fullName evidence="2">Uncharacterized protein</fullName>
    </submittedName>
</protein>
<sequence>MGCGVSKIDPEEVGGPARGFKRLPRRYPAAADHSTTFLPKRAAQVEDADESLDHSLDRESVSSTAMGGSVGKAAGAGGGGCVCSGDHTVMKGDNDEDMREGGIVREKDSDYNDLVRVRDIGDWEEERQSIPGRDDSITCPGSPSFREYCVYNASRNGRNGRPRSSAKVENRSQREESLHYKGKFVALN</sequence>
<name>A0ABQ8IKI6_9ROSI</name>
<comment type="caution">
    <text evidence="2">The sequence shown here is derived from an EMBL/GenBank/DDBJ whole genome shotgun (WGS) entry which is preliminary data.</text>
</comment>
<feature type="compositionally biased region" description="Basic and acidic residues" evidence="1">
    <location>
        <begin position="51"/>
        <end position="60"/>
    </location>
</feature>
<evidence type="ECO:0000256" key="1">
    <source>
        <dbReference type="SAM" id="MobiDB-lite"/>
    </source>
</evidence>
<evidence type="ECO:0000313" key="3">
    <source>
        <dbReference type="Proteomes" id="UP000827721"/>
    </source>
</evidence>
<dbReference type="EMBL" id="JAFEMO010000001">
    <property type="protein sequence ID" value="KAH7577155.1"/>
    <property type="molecule type" value="Genomic_DNA"/>
</dbReference>
<feature type="compositionally biased region" description="Basic and acidic residues" evidence="1">
    <location>
        <begin position="166"/>
        <end position="179"/>
    </location>
</feature>
<keyword evidence="3" id="KW-1185">Reference proteome</keyword>
<accession>A0ABQ8IKI6</accession>
<reference evidence="2 3" key="1">
    <citation type="submission" date="2021-02" db="EMBL/GenBank/DDBJ databases">
        <title>Plant Genome Project.</title>
        <authorList>
            <person name="Zhang R.-G."/>
        </authorList>
    </citation>
    <scope>NUCLEOTIDE SEQUENCE [LARGE SCALE GENOMIC DNA]</scope>
    <source>
        <tissue evidence="2">Leaves</tissue>
    </source>
</reference>
<gene>
    <name evidence="2" type="ORF">JRO89_XS01G0213700</name>
</gene>
<dbReference type="Proteomes" id="UP000827721">
    <property type="component" value="Unassembled WGS sequence"/>
</dbReference>
<evidence type="ECO:0000313" key="2">
    <source>
        <dbReference type="EMBL" id="KAH7577155.1"/>
    </source>
</evidence>
<proteinExistence type="predicted"/>
<feature type="region of interest" description="Disordered" evidence="1">
    <location>
        <begin position="154"/>
        <end position="181"/>
    </location>
</feature>
<feature type="region of interest" description="Disordered" evidence="1">
    <location>
        <begin position="1"/>
        <end position="68"/>
    </location>
</feature>